<evidence type="ECO:0000313" key="2">
    <source>
        <dbReference type="EMBL" id="KAK7532421.1"/>
    </source>
</evidence>
<dbReference type="RefSeq" id="XP_066652089.1">
    <property type="nucleotide sequence ID" value="XM_066801435.1"/>
</dbReference>
<dbReference type="GeneID" id="92034341"/>
<keyword evidence="1" id="KW-0812">Transmembrane</keyword>
<proteinExistence type="predicted"/>
<dbReference type="EMBL" id="JBBPEH010000011">
    <property type="protein sequence ID" value="KAK7532421.1"/>
    <property type="molecule type" value="Genomic_DNA"/>
</dbReference>
<feature type="transmembrane region" description="Helical" evidence="1">
    <location>
        <begin position="121"/>
        <end position="139"/>
    </location>
</feature>
<keyword evidence="1" id="KW-0472">Membrane</keyword>
<evidence type="ECO:0000313" key="3">
    <source>
        <dbReference type="Proteomes" id="UP001360953"/>
    </source>
</evidence>
<protein>
    <submittedName>
        <fullName evidence="2">Uncharacterized protein</fullName>
    </submittedName>
</protein>
<dbReference type="Proteomes" id="UP001360953">
    <property type="component" value="Unassembled WGS sequence"/>
</dbReference>
<evidence type="ECO:0000256" key="1">
    <source>
        <dbReference type="SAM" id="Phobius"/>
    </source>
</evidence>
<accession>A0ABR1LAZ7</accession>
<reference evidence="2 3" key="1">
    <citation type="submission" date="2024-04" db="EMBL/GenBank/DDBJ databases">
        <title>Phyllosticta paracitricarpa is synonymous to the EU quarantine fungus P. citricarpa based on phylogenomic analyses.</title>
        <authorList>
            <consortium name="Lawrence Berkeley National Laboratory"/>
            <person name="Van ingen-buijs V.A."/>
            <person name="Van westerhoven A.C."/>
            <person name="Haridas S."/>
            <person name="Skiadas P."/>
            <person name="Martin F."/>
            <person name="Groenewald J.Z."/>
            <person name="Crous P.W."/>
            <person name="Seidl M.F."/>
        </authorList>
    </citation>
    <scope>NUCLEOTIDE SEQUENCE [LARGE SCALE GENOMIC DNA]</scope>
    <source>
        <strain evidence="2 3">CPC 17464</strain>
    </source>
</reference>
<keyword evidence="3" id="KW-1185">Reference proteome</keyword>
<name>A0ABR1LAZ7_9PEZI</name>
<comment type="caution">
    <text evidence="2">The sequence shown here is derived from an EMBL/GenBank/DDBJ whole genome shotgun (WGS) entry which is preliminary data.</text>
</comment>
<sequence>MPIPSLALVARCSTLRSIARSVYPVHLPICLSPCLFVCRYGLYFPLFLACLPRCVGDQLGSVVEERTQQSAAKGVRPLYLPIYIILHSLRSSSPCHYYYYYIISHLSLCFLHYYYYYITTSIFPVLSHLSLCFLHYYYYSISTMLHHHINILCLRSCVGSWQLFANAPQRRRPTACVCGRACVRLGSSPSFGVRASREQSGQSFGAMTARLPTYLVVLSQPASQPT</sequence>
<keyword evidence="1" id="KW-1133">Transmembrane helix</keyword>
<organism evidence="2 3">
    <name type="scientific">Phyllosticta citribraziliensis</name>
    <dbReference type="NCBI Taxonomy" id="989973"/>
    <lineage>
        <taxon>Eukaryota</taxon>
        <taxon>Fungi</taxon>
        <taxon>Dikarya</taxon>
        <taxon>Ascomycota</taxon>
        <taxon>Pezizomycotina</taxon>
        <taxon>Dothideomycetes</taxon>
        <taxon>Dothideomycetes incertae sedis</taxon>
        <taxon>Botryosphaeriales</taxon>
        <taxon>Phyllostictaceae</taxon>
        <taxon>Phyllosticta</taxon>
    </lineage>
</organism>
<gene>
    <name evidence="2" type="ORF">J3D65DRAFT_636768</name>
</gene>